<sequence>MKKKLLFFLVFVFLLSANIIKAQGGIVNGTVLDPNGVPLPGVNIMVKGASKGTTTDFDGNYSLDVSPKATLVFTFVGFVAKEEVVNSRTVINVTLQESLEALDEVVVTALGIKKEKKALAYAVQEVDSETITAAANPSATSALQGKAAGVNITNSGGITGKPRIDIRGASSLSGNDQLLWVIDGVPFSTQDFTSDAEDLFGGNSNGGGFLDINPDDIETISVLKGGPAAALYGARGGNGVVLITTKSGKRSQGLGISYTGSTTFSEASFFLDTQREYGQGIDGVYDPSSRVSWGPRFDGVEREAWTGELLPYQSESNLLEDFTRTGVSTRHAITFTKGSENGNFKVLVSKDDTQGIYEGQALERLNFDFKANYDINPWLNVDAKVSYINTQGFQRPTIGRYSFVSFFNTMPANIRTQDLSPGFVIEDNKTKEILFGPSAVLTENANANNRNPYFLQNQNFNRDQRNRSFGYLATNVKFSEALRLKVKYGLDIYRYEQVFGARFEDQIFFNNTPSINTSESFFKEENAEFLLSYNKDLNEDFNLGISAGGNQMRRSVETLTASSGKLDSESTLFLNAGTNIQANEQFTDEEIHSLYGFADMSYKNYLFVNATIRNDWSSTLPTTNNSFLYSSVGLSALVSEMVDMPDWMNYLKVRGTWAEVGKASTPQTTNPTFNVFLSNFNLSQSTTPNEGVDPNLNPEISTTTEFGIEFRLFDNRLNFDMALYDERTRNQIAPVPVNSTSLFSSLLTNVGEISNKGIEVYANVVPVKTEDFNLGLTLNFAANKGVIEELADDTEFFQYFQSNTIIEEVRGYVGKRYGDIYGFKYQKDADGNIIVGADGLPVNTTEKEKIGNIQADFTGSIGINAAYKGVSLNALFTMQQGGDIYSLTEASATGTGNSLRTLSLGREPFFTPNGILADGSSNTTIVSPQSYWQTVSGISEEFIYDASFMKLGELSLGYSFPKSIIESLGKGVINSVKLSLIGRNLFYLYRNTPGTVPDASSFNSSVGGQAFDFSPVPVERTYGFSLNVKF</sequence>
<dbReference type="Gene3D" id="2.40.170.20">
    <property type="entry name" value="TonB-dependent receptor, beta-barrel domain"/>
    <property type="match status" value="1"/>
</dbReference>
<dbReference type="PROSITE" id="PS52016">
    <property type="entry name" value="TONB_DEPENDENT_REC_3"/>
    <property type="match status" value="1"/>
</dbReference>
<dbReference type="SUPFAM" id="SSF56935">
    <property type="entry name" value="Porins"/>
    <property type="match status" value="1"/>
</dbReference>
<accession>A0ABX1D7R1</accession>
<evidence type="ECO:0000259" key="13">
    <source>
        <dbReference type="Pfam" id="PF00593"/>
    </source>
</evidence>
<feature type="signal peptide" evidence="12">
    <location>
        <begin position="1"/>
        <end position="22"/>
    </location>
</feature>
<evidence type="ECO:0000256" key="1">
    <source>
        <dbReference type="ARBA" id="ARBA00004571"/>
    </source>
</evidence>
<dbReference type="InterPro" id="IPR023997">
    <property type="entry name" value="TonB-dep_OMP_SusC/RagA_CS"/>
</dbReference>
<dbReference type="Gene3D" id="2.170.130.10">
    <property type="entry name" value="TonB-dependent receptor, plug domain"/>
    <property type="match status" value="1"/>
</dbReference>
<keyword evidence="16" id="KW-1185">Reference proteome</keyword>
<feature type="chain" id="PRO_5045067271" evidence="12">
    <location>
        <begin position="23"/>
        <end position="1030"/>
    </location>
</feature>
<keyword evidence="5 12" id="KW-0732">Signal</keyword>
<evidence type="ECO:0000313" key="15">
    <source>
        <dbReference type="EMBL" id="NJX14402.1"/>
    </source>
</evidence>
<name>A0ABX1D7R1_9FLAO</name>
<evidence type="ECO:0000259" key="14">
    <source>
        <dbReference type="Pfam" id="PF07715"/>
    </source>
</evidence>
<evidence type="ECO:0000256" key="11">
    <source>
        <dbReference type="RuleBase" id="RU003357"/>
    </source>
</evidence>
<dbReference type="Proteomes" id="UP000760545">
    <property type="component" value="Unassembled WGS sequence"/>
</dbReference>
<comment type="subcellular location">
    <subcellularLocation>
        <location evidence="1 10">Cell outer membrane</location>
        <topology evidence="1 10">Multi-pass membrane protein</topology>
    </subcellularLocation>
</comment>
<evidence type="ECO:0000256" key="4">
    <source>
        <dbReference type="ARBA" id="ARBA00022692"/>
    </source>
</evidence>
<dbReference type="InterPro" id="IPR023996">
    <property type="entry name" value="TonB-dep_OMP_SusC/RagA"/>
</dbReference>
<comment type="caution">
    <text evidence="15">The sequence shown here is derived from an EMBL/GenBank/DDBJ whole genome shotgun (WGS) entry which is preliminary data.</text>
</comment>
<comment type="similarity">
    <text evidence="10 11">Belongs to the TonB-dependent receptor family.</text>
</comment>
<evidence type="ECO:0000256" key="9">
    <source>
        <dbReference type="ARBA" id="ARBA00023237"/>
    </source>
</evidence>
<keyword evidence="2 10" id="KW-0813">Transport</keyword>
<dbReference type="PANTHER" id="PTHR30069">
    <property type="entry name" value="TONB-DEPENDENT OUTER MEMBRANE RECEPTOR"/>
    <property type="match status" value="1"/>
</dbReference>
<dbReference type="SUPFAM" id="SSF49464">
    <property type="entry name" value="Carboxypeptidase regulatory domain-like"/>
    <property type="match status" value="1"/>
</dbReference>
<evidence type="ECO:0000313" key="16">
    <source>
        <dbReference type="Proteomes" id="UP000760545"/>
    </source>
</evidence>
<keyword evidence="3 10" id="KW-1134">Transmembrane beta strand</keyword>
<dbReference type="Pfam" id="PF00593">
    <property type="entry name" value="TonB_dep_Rec_b-barrel"/>
    <property type="match status" value="1"/>
</dbReference>
<keyword evidence="6 11" id="KW-0798">TonB box</keyword>
<dbReference type="Pfam" id="PF13715">
    <property type="entry name" value="CarbopepD_reg_2"/>
    <property type="match status" value="1"/>
</dbReference>
<evidence type="ECO:0000256" key="7">
    <source>
        <dbReference type="ARBA" id="ARBA00023136"/>
    </source>
</evidence>
<dbReference type="InterPro" id="IPR008969">
    <property type="entry name" value="CarboxyPept-like_regulatory"/>
</dbReference>
<dbReference type="InterPro" id="IPR000531">
    <property type="entry name" value="Beta-barrel_TonB"/>
</dbReference>
<dbReference type="PANTHER" id="PTHR30069:SF29">
    <property type="entry name" value="HEMOGLOBIN AND HEMOGLOBIN-HAPTOGLOBIN-BINDING PROTEIN 1-RELATED"/>
    <property type="match status" value="1"/>
</dbReference>
<dbReference type="InterPro" id="IPR036942">
    <property type="entry name" value="Beta-barrel_TonB_sf"/>
</dbReference>
<dbReference type="EMBL" id="JAAVJS010000003">
    <property type="protein sequence ID" value="NJX14402.1"/>
    <property type="molecule type" value="Genomic_DNA"/>
</dbReference>
<gene>
    <name evidence="15" type="ORF">HC176_02740</name>
</gene>
<feature type="domain" description="TonB-dependent receptor plug" evidence="14">
    <location>
        <begin position="116"/>
        <end position="240"/>
    </location>
</feature>
<dbReference type="NCBIfam" id="TIGR04057">
    <property type="entry name" value="SusC_RagA_signa"/>
    <property type="match status" value="1"/>
</dbReference>
<evidence type="ECO:0000256" key="5">
    <source>
        <dbReference type="ARBA" id="ARBA00022729"/>
    </source>
</evidence>
<evidence type="ECO:0000256" key="6">
    <source>
        <dbReference type="ARBA" id="ARBA00023077"/>
    </source>
</evidence>
<evidence type="ECO:0000256" key="8">
    <source>
        <dbReference type="ARBA" id="ARBA00023170"/>
    </source>
</evidence>
<proteinExistence type="inferred from homology"/>
<dbReference type="InterPro" id="IPR039426">
    <property type="entry name" value="TonB-dep_rcpt-like"/>
</dbReference>
<evidence type="ECO:0000256" key="3">
    <source>
        <dbReference type="ARBA" id="ARBA00022452"/>
    </source>
</evidence>
<protein>
    <submittedName>
        <fullName evidence="15">SusC/RagA family TonB-linked outer membrane protein</fullName>
    </submittedName>
</protein>
<dbReference type="InterPro" id="IPR037066">
    <property type="entry name" value="Plug_dom_sf"/>
</dbReference>
<reference evidence="15 16" key="1">
    <citation type="submission" date="2020-03" db="EMBL/GenBank/DDBJ databases">
        <title>Tamlana sp. nov, isolated from XXX.</title>
        <authorList>
            <person name="Cao W.R."/>
        </authorList>
    </citation>
    <scope>NUCLEOTIDE SEQUENCE [LARGE SCALE GENOMIC DNA]</scope>
    <source>
        <strain evidence="15 16">HST1-43</strain>
    </source>
</reference>
<dbReference type="RefSeq" id="WP_167916659.1">
    <property type="nucleotide sequence ID" value="NZ_JAAVJS010000003.1"/>
</dbReference>
<dbReference type="NCBIfam" id="TIGR04056">
    <property type="entry name" value="OMP_RagA_SusC"/>
    <property type="match status" value="1"/>
</dbReference>
<evidence type="ECO:0000256" key="10">
    <source>
        <dbReference type="PROSITE-ProRule" id="PRU01360"/>
    </source>
</evidence>
<keyword evidence="9 10" id="KW-0998">Cell outer membrane</keyword>
<organism evidence="15 16">
    <name type="scientific">Tamlana crocina</name>
    <dbReference type="NCBI Taxonomy" id="393006"/>
    <lineage>
        <taxon>Bacteria</taxon>
        <taxon>Pseudomonadati</taxon>
        <taxon>Bacteroidota</taxon>
        <taxon>Flavobacteriia</taxon>
        <taxon>Flavobacteriales</taxon>
        <taxon>Flavobacteriaceae</taxon>
        <taxon>Tamlana</taxon>
    </lineage>
</organism>
<dbReference type="InterPro" id="IPR012910">
    <property type="entry name" value="Plug_dom"/>
</dbReference>
<evidence type="ECO:0000256" key="12">
    <source>
        <dbReference type="SAM" id="SignalP"/>
    </source>
</evidence>
<dbReference type="Gene3D" id="2.60.40.1120">
    <property type="entry name" value="Carboxypeptidase-like, regulatory domain"/>
    <property type="match status" value="1"/>
</dbReference>
<keyword evidence="8" id="KW-0675">Receptor</keyword>
<evidence type="ECO:0000256" key="2">
    <source>
        <dbReference type="ARBA" id="ARBA00022448"/>
    </source>
</evidence>
<keyword evidence="7 10" id="KW-0472">Membrane</keyword>
<feature type="domain" description="TonB-dependent receptor-like beta-barrel" evidence="13">
    <location>
        <begin position="439"/>
        <end position="782"/>
    </location>
</feature>
<dbReference type="Pfam" id="PF07715">
    <property type="entry name" value="Plug"/>
    <property type="match status" value="1"/>
</dbReference>
<keyword evidence="4 10" id="KW-0812">Transmembrane</keyword>